<evidence type="ECO:0000259" key="6">
    <source>
        <dbReference type="Pfam" id="PF00590"/>
    </source>
</evidence>
<dbReference type="KEGG" id="pnd:Pla175_39270"/>
<dbReference type="InterPro" id="IPR014008">
    <property type="entry name" value="Cbl_synth_MTase_CbiT"/>
</dbReference>
<dbReference type="InterPro" id="IPR014777">
    <property type="entry name" value="4pyrrole_Mease_sub1"/>
</dbReference>
<evidence type="ECO:0000313" key="8">
    <source>
        <dbReference type="Proteomes" id="UP000317429"/>
    </source>
</evidence>
<dbReference type="EMBL" id="CP036291">
    <property type="protein sequence ID" value="QDU90521.1"/>
    <property type="molecule type" value="Genomic_DNA"/>
</dbReference>
<reference evidence="7 8" key="1">
    <citation type="submission" date="2019-02" db="EMBL/GenBank/DDBJ databases">
        <title>Deep-cultivation of Planctomycetes and their phenomic and genomic characterization uncovers novel biology.</title>
        <authorList>
            <person name="Wiegand S."/>
            <person name="Jogler M."/>
            <person name="Boedeker C."/>
            <person name="Pinto D."/>
            <person name="Vollmers J."/>
            <person name="Rivas-Marin E."/>
            <person name="Kohn T."/>
            <person name="Peeters S.H."/>
            <person name="Heuer A."/>
            <person name="Rast P."/>
            <person name="Oberbeckmann S."/>
            <person name="Bunk B."/>
            <person name="Jeske O."/>
            <person name="Meyerdierks A."/>
            <person name="Storesund J.E."/>
            <person name="Kallscheuer N."/>
            <person name="Luecker S."/>
            <person name="Lage O.M."/>
            <person name="Pohl T."/>
            <person name="Merkel B.J."/>
            <person name="Hornburger P."/>
            <person name="Mueller R.-W."/>
            <person name="Bruemmer F."/>
            <person name="Labrenz M."/>
            <person name="Spormann A.M."/>
            <person name="Op den Camp H."/>
            <person name="Overmann J."/>
            <person name="Amann R."/>
            <person name="Jetten M.S.M."/>
            <person name="Mascher T."/>
            <person name="Medema M.H."/>
            <person name="Devos D.P."/>
            <person name="Kaster A.-K."/>
            <person name="Ovreas L."/>
            <person name="Rohde M."/>
            <person name="Galperin M.Y."/>
            <person name="Jogler C."/>
        </authorList>
    </citation>
    <scope>NUCLEOTIDE SEQUENCE [LARGE SCALE GENOMIC DNA]</scope>
    <source>
        <strain evidence="7 8">Pla175</strain>
    </source>
</reference>
<keyword evidence="3 7" id="KW-0489">Methyltransferase</keyword>
<dbReference type="GO" id="GO:0009236">
    <property type="term" value="P:cobalamin biosynthetic process"/>
    <property type="evidence" value="ECO:0007669"/>
    <property type="project" value="UniProtKB-UniPathway"/>
</dbReference>
<dbReference type="PIRSF" id="PIRSF036428">
    <property type="entry name" value="CobL"/>
    <property type="match status" value="1"/>
</dbReference>
<dbReference type="InterPro" id="IPR050714">
    <property type="entry name" value="Cobalamin_biosynth_MTase"/>
</dbReference>
<sequence length="416" mass="45028">MTQTHPPIAVIGIGDDGLDAAPAAVRQRIESADVVLGPERALRLLPASIGAKRIALSGDLEQLAAQLETVGDRRAALLVFGDPMFYGLARYVTERLGKERFEVIPHVSSMQLAFARVMEGWDEAYLTNVANHRLETVVEKIRTADRVGLFTSEEVGPAQVAQALLDRRIDYFNAYVCENLGARDERVTRGSLAEIAAQDFSSLNVMILVRHPDVPDRPRESVGQRVFGNPDEAFAQAQPKLGLLTSAEVRCLALAQLDIGPESVVWDVGAGSGSVSIEAAQLATRGAVYAIEQDPEDHGLIRENAERFGVRNISPVLGTAPDCWSGLPDPDCVFIAGGGREVARLSTDAYARLRSGGRLVCNVISIDNLAELRQAMLAENPDVRVWMVNIARGADQLGRLSFESLKPSFLLAVVKA</sequence>
<dbReference type="NCBIfam" id="TIGR02467">
    <property type="entry name" value="CbiE"/>
    <property type="match status" value="1"/>
</dbReference>
<dbReference type="InterPro" id="IPR012818">
    <property type="entry name" value="CbiE"/>
</dbReference>
<keyword evidence="5" id="KW-0949">S-adenosyl-L-methionine</keyword>
<evidence type="ECO:0000256" key="1">
    <source>
        <dbReference type="ARBA" id="ARBA00004953"/>
    </source>
</evidence>
<evidence type="ECO:0000256" key="4">
    <source>
        <dbReference type="ARBA" id="ARBA00022679"/>
    </source>
</evidence>
<dbReference type="Pfam" id="PF00590">
    <property type="entry name" value="TP_methylase"/>
    <property type="match status" value="1"/>
</dbReference>
<protein>
    <submittedName>
        <fullName evidence="7">Precorrin-6Y C(5,15)-methyltransferase [decarboxylating]</fullName>
        <ecNumber evidence="7">2.1.1.132</ecNumber>
    </submittedName>
</protein>
<dbReference type="PANTHER" id="PTHR43182">
    <property type="entry name" value="COBALT-PRECORRIN-6B C(15)-METHYLTRANSFERASE (DECARBOXYLATING)"/>
    <property type="match status" value="1"/>
</dbReference>
<evidence type="ECO:0000256" key="5">
    <source>
        <dbReference type="ARBA" id="ARBA00022691"/>
    </source>
</evidence>
<dbReference type="RefSeq" id="WP_145289159.1">
    <property type="nucleotide sequence ID" value="NZ_CP036291.1"/>
</dbReference>
<dbReference type="Gene3D" id="3.40.1010.10">
    <property type="entry name" value="Cobalt-precorrin-4 Transmethylase, Domain 1"/>
    <property type="match status" value="1"/>
</dbReference>
<evidence type="ECO:0000256" key="2">
    <source>
        <dbReference type="ARBA" id="ARBA00022573"/>
    </source>
</evidence>
<dbReference type="InterPro" id="IPR000878">
    <property type="entry name" value="4pyrrol_Mease"/>
</dbReference>
<accession>A0A518DGB9</accession>
<dbReference type="UniPathway" id="UPA00148"/>
<dbReference type="GO" id="GO:0008276">
    <property type="term" value="F:protein methyltransferase activity"/>
    <property type="evidence" value="ECO:0007669"/>
    <property type="project" value="InterPro"/>
</dbReference>
<dbReference type="CDD" id="cd11644">
    <property type="entry name" value="Precorrin-6Y-MT"/>
    <property type="match status" value="1"/>
</dbReference>
<evidence type="ECO:0000256" key="3">
    <source>
        <dbReference type="ARBA" id="ARBA00022603"/>
    </source>
</evidence>
<feature type="domain" description="Tetrapyrrole methylase" evidence="6">
    <location>
        <begin position="8"/>
        <end position="196"/>
    </location>
</feature>
<gene>
    <name evidence="7" type="primary">cobL</name>
    <name evidence="7" type="ORF">Pla175_39270</name>
</gene>
<dbReference type="SUPFAM" id="SSF53790">
    <property type="entry name" value="Tetrapyrrole methylase"/>
    <property type="match status" value="1"/>
</dbReference>
<dbReference type="EC" id="2.1.1.132" evidence="7"/>
<dbReference type="InterPro" id="IPR014776">
    <property type="entry name" value="4pyrrole_Mease_sub2"/>
</dbReference>
<dbReference type="SUPFAM" id="SSF53335">
    <property type="entry name" value="S-adenosyl-L-methionine-dependent methyltransferases"/>
    <property type="match status" value="1"/>
</dbReference>
<dbReference type="PANTHER" id="PTHR43182:SF1">
    <property type="entry name" value="COBALT-PRECORRIN-7 C(5)-METHYLTRANSFERASE"/>
    <property type="match status" value="1"/>
</dbReference>
<dbReference type="Gene3D" id="3.30.950.10">
    <property type="entry name" value="Methyltransferase, Cobalt-precorrin-4 Transmethylase, Domain 2"/>
    <property type="match status" value="1"/>
</dbReference>
<proteinExistence type="predicted"/>
<dbReference type="Proteomes" id="UP000317429">
    <property type="component" value="Chromosome"/>
</dbReference>
<keyword evidence="8" id="KW-1185">Reference proteome</keyword>
<dbReference type="InterPro" id="IPR006365">
    <property type="entry name" value="Cbl_synth_CobL"/>
</dbReference>
<dbReference type="GO" id="GO:0046025">
    <property type="term" value="F:precorrin-6Y C5,15-methyltransferase (decarboxylating) activity"/>
    <property type="evidence" value="ECO:0007669"/>
    <property type="project" value="UniProtKB-EC"/>
</dbReference>
<comment type="pathway">
    <text evidence="1">Cofactor biosynthesis; adenosylcobalamin biosynthesis.</text>
</comment>
<name>A0A518DGB9_9BACT</name>
<keyword evidence="2" id="KW-0169">Cobalamin biosynthesis</keyword>
<organism evidence="7 8">
    <name type="scientific">Pirellulimonas nuda</name>
    <dbReference type="NCBI Taxonomy" id="2528009"/>
    <lineage>
        <taxon>Bacteria</taxon>
        <taxon>Pseudomonadati</taxon>
        <taxon>Planctomycetota</taxon>
        <taxon>Planctomycetia</taxon>
        <taxon>Pirellulales</taxon>
        <taxon>Lacipirellulaceae</taxon>
        <taxon>Pirellulimonas</taxon>
    </lineage>
</organism>
<dbReference type="InterPro" id="IPR035996">
    <property type="entry name" value="4pyrrol_Methylase_sf"/>
</dbReference>
<dbReference type="NCBIfam" id="TIGR02469">
    <property type="entry name" value="CbiT"/>
    <property type="match status" value="1"/>
</dbReference>
<dbReference type="Gene3D" id="3.40.50.150">
    <property type="entry name" value="Vaccinia Virus protein VP39"/>
    <property type="match status" value="1"/>
</dbReference>
<evidence type="ECO:0000313" key="7">
    <source>
        <dbReference type="EMBL" id="QDU90521.1"/>
    </source>
</evidence>
<dbReference type="GO" id="GO:0032259">
    <property type="term" value="P:methylation"/>
    <property type="evidence" value="ECO:0007669"/>
    <property type="project" value="UniProtKB-KW"/>
</dbReference>
<dbReference type="InterPro" id="IPR029063">
    <property type="entry name" value="SAM-dependent_MTases_sf"/>
</dbReference>
<dbReference type="OrthoDB" id="9780707at2"/>
<keyword evidence="4 7" id="KW-0808">Transferase</keyword>
<dbReference type="AlphaFoldDB" id="A0A518DGB9"/>